<keyword evidence="5 8" id="KW-0812">Transmembrane</keyword>
<feature type="transmembrane region" description="Helical" evidence="8">
    <location>
        <begin position="259"/>
        <end position="281"/>
    </location>
</feature>
<feature type="transmembrane region" description="Helical" evidence="8">
    <location>
        <begin position="167"/>
        <end position="197"/>
    </location>
</feature>
<dbReference type="GO" id="GO:0016763">
    <property type="term" value="F:pentosyltransferase activity"/>
    <property type="evidence" value="ECO:0007669"/>
    <property type="project" value="TreeGrafter"/>
</dbReference>
<comment type="subcellular location">
    <subcellularLocation>
        <location evidence="1">Cell membrane</location>
        <topology evidence="1">Multi-pass membrane protein</topology>
    </subcellularLocation>
</comment>
<accession>A0A848GUW7</accession>
<keyword evidence="4 10" id="KW-0808">Transferase</keyword>
<feature type="transmembrane region" description="Helical" evidence="8">
    <location>
        <begin position="348"/>
        <end position="370"/>
    </location>
</feature>
<evidence type="ECO:0000256" key="6">
    <source>
        <dbReference type="ARBA" id="ARBA00022989"/>
    </source>
</evidence>
<keyword evidence="7 8" id="KW-0472">Membrane</keyword>
<dbReference type="GO" id="GO:0009103">
    <property type="term" value="P:lipopolysaccharide biosynthetic process"/>
    <property type="evidence" value="ECO:0007669"/>
    <property type="project" value="UniProtKB-ARBA"/>
</dbReference>
<dbReference type="RefSeq" id="WP_169416618.1">
    <property type="nucleotide sequence ID" value="NZ_JABBFX010000001.1"/>
</dbReference>
<reference evidence="10 11" key="1">
    <citation type="submission" date="2020-04" db="EMBL/GenBank/DDBJ databases">
        <title>Ramlibacter sp. G-1-2-2 isolated from soil.</title>
        <authorList>
            <person name="Dahal R.H."/>
        </authorList>
    </citation>
    <scope>NUCLEOTIDE SEQUENCE [LARGE SCALE GENOMIC DNA]</scope>
    <source>
        <strain evidence="10 11">G-1-2-2</strain>
    </source>
</reference>
<evidence type="ECO:0000256" key="4">
    <source>
        <dbReference type="ARBA" id="ARBA00022679"/>
    </source>
</evidence>
<keyword evidence="6 8" id="KW-1133">Transmembrane helix</keyword>
<keyword evidence="2" id="KW-1003">Cell membrane</keyword>
<organism evidence="10 11">
    <name type="scientific">Ramlibacter agri</name>
    <dbReference type="NCBI Taxonomy" id="2728837"/>
    <lineage>
        <taxon>Bacteria</taxon>
        <taxon>Pseudomonadati</taxon>
        <taxon>Pseudomonadota</taxon>
        <taxon>Betaproteobacteria</taxon>
        <taxon>Burkholderiales</taxon>
        <taxon>Comamonadaceae</taxon>
        <taxon>Ramlibacter</taxon>
    </lineage>
</organism>
<dbReference type="EMBL" id="JABBFX010000001">
    <property type="protein sequence ID" value="NML42405.1"/>
    <property type="molecule type" value="Genomic_DNA"/>
</dbReference>
<feature type="transmembrane region" description="Helical" evidence="8">
    <location>
        <begin position="137"/>
        <end position="155"/>
    </location>
</feature>
<dbReference type="Pfam" id="PF13231">
    <property type="entry name" value="PMT_2"/>
    <property type="match status" value="1"/>
</dbReference>
<keyword evidence="3" id="KW-0328">Glycosyltransferase</keyword>
<proteinExistence type="predicted"/>
<evidence type="ECO:0000259" key="9">
    <source>
        <dbReference type="Pfam" id="PF13231"/>
    </source>
</evidence>
<feature type="transmembrane region" description="Helical" evidence="8">
    <location>
        <begin position="317"/>
        <end position="336"/>
    </location>
</feature>
<keyword evidence="11" id="KW-1185">Reference proteome</keyword>
<dbReference type="GO" id="GO:0010041">
    <property type="term" value="P:response to iron(III) ion"/>
    <property type="evidence" value="ECO:0007669"/>
    <property type="project" value="TreeGrafter"/>
</dbReference>
<name>A0A848GUW7_9BURK</name>
<evidence type="ECO:0000256" key="7">
    <source>
        <dbReference type="ARBA" id="ARBA00023136"/>
    </source>
</evidence>
<dbReference type="AlphaFoldDB" id="A0A848GUW7"/>
<dbReference type="Proteomes" id="UP000541185">
    <property type="component" value="Unassembled WGS sequence"/>
</dbReference>
<evidence type="ECO:0000313" key="11">
    <source>
        <dbReference type="Proteomes" id="UP000541185"/>
    </source>
</evidence>
<feature type="transmembrane region" description="Helical" evidence="8">
    <location>
        <begin position="209"/>
        <end position="228"/>
    </location>
</feature>
<gene>
    <name evidence="10" type="ORF">HHL11_01505</name>
</gene>
<protein>
    <submittedName>
        <fullName evidence="10">Glycosyltransferase family 39 protein</fullName>
    </submittedName>
</protein>
<evidence type="ECO:0000256" key="1">
    <source>
        <dbReference type="ARBA" id="ARBA00004651"/>
    </source>
</evidence>
<evidence type="ECO:0000256" key="5">
    <source>
        <dbReference type="ARBA" id="ARBA00022692"/>
    </source>
</evidence>
<dbReference type="InterPro" id="IPR038731">
    <property type="entry name" value="RgtA/B/C-like"/>
</dbReference>
<dbReference type="PANTHER" id="PTHR33908">
    <property type="entry name" value="MANNOSYLTRANSFERASE YKCB-RELATED"/>
    <property type="match status" value="1"/>
</dbReference>
<dbReference type="GO" id="GO:0005886">
    <property type="term" value="C:plasma membrane"/>
    <property type="evidence" value="ECO:0007669"/>
    <property type="project" value="UniProtKB-SubCell"/>
</dbReference>
<evidence type="ECO:0000313" key="10">
    <source>
        <dbReference type="EMBL" id="NML42405.1"/>
    </source>
</evidence>
<feature type="transmembrane region" description="Helical" evidence="8">
    <location>
        <begin position="82"/>
        <end position="102"/>
    </location>
</feature>
<sequence length="512" mass="56043">MKKFLQVSWAPLALAIAWLAFTIWARPLAVPDEGRYVGVAWHMLTSGNWLVPELDGLPYFHKPPLFYWITAGALGLFGPHEWAARLAPLAGATLGAVSLFLFARRWFGEREARLALLALVTQPLFFLGGQYANLDMLVAGCITATVLAVAHAALVQEQGQRASGALAAGYLFAALGVLAKGLIGLVLPGLVIVAWLLLRRQWRVLLKLFWLPGIVLFLVVAGPWFIAMQQRFPEFNHYFFVVQHFSRFATAGFNNKQPWFFYVVVLGVLALPWSAWMLAGLRRGMLAEPGRGALRLLLWVWLLAILGFFSLPASKLVGYIFPATVPLALLAADSFVRRAGSARANMLWRAGAAVAVVVCVAAVVGVTVVAPGSNLALARALRSQLQPGDQVVFLHGAYFDMPFNTRLRAPVMVVDDWDDPSVYQRDNWRKELADAGHFAPDEARRLLRKPAEVPQILCGPAVTWVVGSVDEASRYEALRGSQQVATAKKTALWRVKPGTCAGKPSANSADKS</sequence>
<feature type="domain" description="Glycosyltransferase RgtA/B/C/D-like" evidence="9">
    <location>
        <begin position="61"/>
        <end position="225"/>
    </location>
</feature>
<comment type="caution">
    <text evidence="10">The sequence shown here is derived from an EMBL/GenBank/DDBJ whole genome shotgun (WGS) entry which is preliminary data.</text>
</comment>
<dbReference type="PANTHER" id="PTHR33908:SF3">
    <property type="entry name" value="UNDECAPRENYL PHOSPHATE-ALPHA-4-AMINO-4-DEOXY-L-ARABINOSE ARABINOSYL TRANSFERASE"/>
    <property type="match status" value="1"/>
</dbReference>
<dbReference type="InterPro" id="IPR050297">
    <property type="entry name" value="LipidA_mod_glycosyltrf_83"/>
</dbReference>
<evidence type="ECO:0000256" key="8">
    <source>
        <dbReference type="SAM" id="Phobius"/>
    </source>
</evidence>
<evidence type="ECO:0000256" key="2">
    <source>
        <dbReference type="ARBA" id="ARBA00022475"/>
    </source>
</evidence>
<feature type="transmembrane region" description="Helical" evidence="8">
    <location>
        <begin position="293"/>
        <end position="311"/>
    </location>
</feature>
<evidence type="ECO:0000256" key="3">
    <source>
        <dbReference type="ARBA" id="ARBA00022676"/>
    </source>
</evidence>